<protein>
    <submittedName>
        <fullName evidence="2">Uncharacterized protein</fullName>
    </submittedName>
</protein>
<feature type="region of interest" description="Disordered" evidence="1">
    <location>
        <begin position="87"/>
        <end position="125"/>
    </location>
</feature>
<gene>
    <name evidence="2" type="ORF">DAPPUDRAFT_105677</name>
</gene>
<dbReference type="EMBL" id="GL732560">
    <property type="protein sequence ID" value="EFX77768.1"/>
    <property type="molecule type" value="Genomic_DNA"/>
</dbReference>
<dbReference type="KEGG" id="dpx:DAPPUDRAFT_105677"/>
<reference evidence="2 3" key="1">
    <citation type="journal article" date="2011" name="Science">
        <title>The ecoresponsive genome of Daphnia pulex.</title>
        <authorList>
            <person name="Colbourne J.K."/>
            <person name="Pfrender M.E."/>
            <person name="Gilbert D."/>
            <person name="Thomas W.K."/>
            <person name="Tucker A."/>
            <person name="Oakley T.H."/>
            <person name="Tokishita S."/>
            <person name="Aerts A."/>
            <person name="Arnold G.J."/>
            <person name="Basu M.K."/>
            <person name="Bauer D.J."/>
            <person name="Caceres C.E."/>
            <person name="Carmel L."/>
            <person name="Casola C."/>
            <person name="Choi J.H."/>
            <person name="Detter J.C."/>
            <person name="Dong Q."/>
            <person name="Dusheyko S."/>
            <person name="Eads B.D."/>
            <person name="Frohlich T."/>
            <person name="Geiler-Samerotte K.A."/>
            <person name="Gerlach D."/>
            <person name="Hatcher P."/>
            <person name="Jogdeo S."/>
            <person name="Krijgsveld J."/>
            <person name="Kriventseva E.V."/>
            <person name="Kultz D."/>
            <person name="Laforsch C."/>
            <person name="Lindquist E."/>
            <person name="Lopez J."/>
            <person name="Manak J.R."/>
            <person name="Muller J."/>
            <person name="Pangilinan J."/>
            <person name="Patwardhan R.P."/>
            <person name="Pitluck S."/>
            <person name="Pritham E.J."/>
            <person name="Rechtsteiner A."/>
            <person name="Rho M."/>
            <person name="Rogozin I.B."/>
            <person name="Sakarya O."/>
            <person name="Salamov A."/>
            <person name="Schaack S."/>
            <person name="Shapiro H."/>
            <person name="Shiga Y."/>
            <person name="Skalitzky C."/>
            <person name="Smith Z."/>
            <person name="Souvorov A."/>
            <person name="Sung W."/>
            <person name="Tang Z."/>
            <person name="Tsuchiya D."/>
            <person name="Tu H."/>
            <person name="Vos H."/>
            <person name="Wang M."/>
            <person name="Wolf Y.I."/>
            <person name="Yamagata H."/>
            <person name="Yamada T."/>
            <person name="Ye Y."/>
            <person name="Shaw J.R."/>
            <person name="Andrews J."/>
            <person name="Crease T.J."/>
            <person name="Tang H."/>
            <person name="Lucas S.M."/>
            <person name="Robertson H.M."/>
            <person name="Bork P."/>
            <person name="Koonin E.V."/>
            <person name="Zdobnov E.M."/>
            <person name="Grigoriev I.V."/>
            <person name="Lynch M."/>
            <person name="Boore J.L."/>
        </authorList>
    </citation>
    <scope>NUCLEOTIDE SEQUENCE [LARGE SCALE GENOMIC DNA]</scope>
</reference>
<organism evidence="2 3">
    <name type="scientific">Daphnia pulex</name>
    <name type="common">Water flea</name>
    <dbReference type="NCBI Taxonomy" id="6669"/>
    <lineage>
        <taxon>Eukaryota</taxon>
        <taxon>Metazoa</taxon>
        <taxon>Ecdysozoa</taxon>
        <taxon>Arthropoda</taxon>
        <taxon>Crustacea</taxon>
        <taxon>Branchiopoda</taxon>
        <taxon>Diplostraca</taxon>
        <taxon>Cladocera</taxon>
        <taxon>Anomopoda</taxon>
        <taxon>Daphniidae</taxon>
        <taxon>Daphnia</taxon>
    </lineage>
</organism>
<name>E9GRG4_DAPPU</name>
<dbReference type="HOGENOM" id="CLU_1994888_0_0_1"/>
<dbReference type="Proteomes" id="UP000000305">
    <property type="component" value="Unassembled WGS sequence"/>
</dbReference>
<dbReference type="AlphaFoldDB" id="E9GRG4"/>
<dbReference type="InParanoid" id="E9GRG4"/>
<accession>E9GRG4</accession>
<sequence>MMIPPTILEMTPLTPSTEQLEASFVVPMTPLIQSSEQIVSDSTYAEMTPLSPSTEMMDSVSPSVEMIPLPTFTEQILSDSTSFALRHVSPRELRPMPQVSQETPSGPRPISNNRLGRTRIPPKKI</sequence>
<evidence type="ECO:0000256" key="1">
    <source>
        <dbReference type="SAM" id="MobiDB-lite"/>
    </source>
</evidence>
<feature type="compositionally biased region" description="Basic residues" evidence="1">
    <location>
        <begin position="116"/>
        <end position="125"/>
    </location>
</feature>
<evidence type="ECO:0000313" key="2">
    <source>
        <dbReference type="EMBL" id="EFX77768.1"/>
    </source>
</evidence>
<feature type="compositionally biased region" description="Polar residues" evidence="1">
    <location>
        <begin position="98"/>
        <end position="115"/>
    </location>
</feature>
<keyword evidence="3" id="KW-1185">Reference proteome</keyword>
<proteinExistence type="predicted"/>
<evidence type="ECO:0000313" key="3">
    <source>
        <dbReference type="Proteomes" id="UP000000305"/>
    </source>
</evidence>